<dbReference type="PANTHER" id="PTHR31809">
    <property type="entry name" value="BUD13 HOMOLOG"/>
    <property type="match status" value="1"/>
</dbReference>
<dbReference type="Pfam" id="PF09736">
    <property type="entry name" value="Bud13"/>
    <property type="match status" value="1"/>
</dbReference>
<dbReference type="GO" id="GO:0000398">
    <property type="term" value="P:mRNA splicing, via spliceosome"/>
    <property type="evidence" value="ECO:0007669"/>
    <property type="project" value="TreeGrafter"/>
</dbReference>
<evidence type="ECO:0000256" key="1">
    <source>
        <dbReference type="ARBA" id="ARBA00011069"/>
    </source>
</evidence>
<feature type="compositionally biased region" description="Polar residues" evidence="3">
    <location>
        <begin position="259"/>
        <end position="272"/>
    </location>
</feature>
<organism evidence="4 5">
    <name type="scientific">Ramazzottius varieornatus</name>
    <name type="common">Water bear</name>
    <name type="synonym">Tardigrade</name>
    <dbReference type="NCBI Taxonomy" id="947166"/>
    <lineage>
        <taxon>Eukaryota</taxon>
        <taxon>Metazoa</taxon>
        <taxon>Ecdysozoa</taxon>
        <taxon>Tardigrada</taxon>
        <taxon>Eutardigrada</taxon>
        <taxon>Parachela</taxon>
        <taxon>Hypsibioidea</taxon>
        <taxon>Ramazzottiidae</taxon>
        <taxon>Ramazzottius</taxon>
    </lineage>
</organism>
<dbReference type="GO" id="GO:0003723">
    <property type="term" value="F:RNA binding"/>
    <property type="evidence" value="ECO:0007669"/>
    <property type="project" value="TreeGrafter"/>
</dbReference>
<accession>A0A1D1UV76</accession>
<feature type="compositionally biased region" description="Basic and acidic residues" evidence="3">
    <location>
        <begin position="15"/>
        <end position="25"/>
    </location>
</feature>
<gene>
    <name evidence="4" type="primary">RvY_05497-1</name>
    <name evidence="4" type="synonym">RvY_05497.1</name>
    <name evidence="4" type="ORF">RvY_05497</name>
</gene>
<comment type="similarity">
    <text evidence="1">Belongs to the CWC26 family.</text>
</comment>
<evidence type="ECO:0000313" key="5">
    <source>
        <dbReference type="Proteomes" id="UP000186922"/>
    </source>
</evidence>
<dbReference type="STRING" id="947166.A0A1D1UV76"/>
<evidence type="ECO:0000313" key="4">
    <source>
        <dbReference type="EMBL" id="GAU93574.1"/>
    </source>
</evidence>
<feature type="compositionally biased region" description="Basic and acidic residues" evidence="3">
    <location>
        <begin position="98"/>
        <end position="112"/>
    </location>
</feature>
<dbReference type="PANTHER" id="PTHR31809:SF0">
    <property type="entry name" value="BUD13 HOMOLOG"/>
    <property type="match status" value="1"/>
</dbReference>
<feature type="compositionally biased region" description="Basic and acidic residues" evidence="3">
    <location>
        <begin position="152"/>
        <end position="166"/>
    </location>
</feature>
<dbReference type="OrthoDB" id="6022at2759"/>
<feature type="compositionally biased region" description="Basic and acidic residues" evidence="3">
    <location>
        <begin position="273"/>
        <end position="296"/>
    </location>
</feature>
<evidence type="ECO:0000256" key="2">
    <source>
        <dbReference type="ARBA" id="ARBA00014454"/>
    </source>
</evidence>
<sequence length="463" mass="52759">MATGAVNKLSYLKRYMSDGKDAGDQRKKKKKKMKLSGKGITVIDTDVALSGKSRKPADHDDEELAPTIAEINDETIPKGMSDSTKWKSIAQNPSSAERNGDRSHLKIKRESPDSDISPPRQKQSRRRQESPDSDISLPRRNEPKTTRQQNGKAEDSDLSSDRDTSTKRKMNAPRTSRTQRDSPDSDLSPARFSRPAESSSRADEIRPFGSRRDSKSNTRSEDGRRRRDDSEDLSPPRGQSVRHDDRSSRTEERRGLPTKTLSGMSAGIQNARTLREEMDQRRQREDEMFKKMDADISGRGAETIYRDRKTGKKRDVEAERAAEAEKAERERKHNERYDKWGKGLAQAKEREQGREDALHEMDKPLARYVDDADRDALLKAQDRIGDPMLEYLSKKKGSASATTKVERPKYNGPPPPPNRYGILPGYRWDGLDRSNGFEKTRFNRISNKTATNEQAYKWSTEDM</sequence>
<keyword evidence="5" id="KW-1185">Reference proteome</keyword>
<feature type="compositionally biased region" description="Basic and acidic residues" evidence="3">
    <location>
        <begin position="200"/>
        <end position="229"/>
    </location>
</feature>
<feature type="compositionally biased region" description="Basic and acidic residues" evidence="3">
    <location>
        <begin position="241"/>
        <end position="255"/>
    </location>
</feature>
<dbReference type="AlphaFoldDB" id="A0A1D1UV76"/>
<feature type="compositionally biased region" description="Basic and acidic residues" evidence="3">
    <location>
        <begin position="304"/>
        <end position="356"/>
    </location>
</feature>
<protein>
    <recommendedName>
        <fullName evidence="2">BUD13 homolog</fullName>
    </recommendedName>
</protein>
<dbReference type="GO" id="GO:0005684">
    <property type="term" value="C:U2-type spliceosomal complex"/>
    <property type="evidence" value="ECO:0007669"/>
    <property type="project" value="TreeGrafter"/>
</dbReference>
<feature type="compositionally biased region" description="Basic residues" evidence="3">
    <location>
        <begin position="26"/>
        <end position="35"/>
    </location>
</feature>
<name>A0A1D1UV76_RAMVA</name>
<dbReference type="GO" id="GO:0070274">
    <property type="term" value="C:RES complex"/>
    <property type="evidence" value="ECO:0007669"/>
    <property type="project" value="TreeGrafter"/>
</dbReference>
<evidence type="ECO:0000256" key="3">
    <source>
        <dbReference type="SAM" id="MobiDB-lite"/>
    </source>
</evidence>
<reference evidence="4 5" key="1">
    <citation type="journal article" date="2016" name="Nat. Commun.">
        <title>Extremotolerant tardigrade genome and improved radiotolerance of human cultured cells by tardigrade-unique protein.</title>
        <authorList>
            <person name="Hashimoto T."/>
            <person name="Horikawa D.D."/>
            <person name="Saito Y."/>
            <person name="Kuwahara H."/>
            <person name="Kozuka-Hata H."/>
            <person name="Shin-I T."/>
            <person name="Minakuchi Y."/>
            <person name="Ohishi K."/>
            <person name="Motoyama A."/>
            <person name="Aizu T."/>
            <person name="Enomoto A."/>
            <person name="Kondo K."/>
            <person name="Tanaka S."/>
            <person name="Hara Y."/>
            <person name="Koshikawa S."/>
            <person name="Sagara H."/>
            <person name="Miura T."/>
            <person name="Yokobori S."/>
            <person name="Miyagawa K."/>
            <person name="Suzuki Y."/>
            <person name="Kubo T."/>
            <person name="Oyama M."/>
            <person name="Kohara Y."/>
            <person name="Fujiyama A."/>
            <person name="Arakawa K."/>
            <person name="Katayama T."/>
            <person name="Toyoda A."/>
            <person name="Kunieda T."/>
        </authorList>
    </citation>
    <scope>NUCLEOTIDE SEQUENCE [LARGE SCALE GENOMIC DNA]</scope>
    <source>
        <strain evidence="4 5">YOKOZUNA-1</strain>
    </source>
</reference>
<feature type="region of interest" description="Disordered" evidence="3">
    <location>
        <begin position="15"/>
        <end position="356"/>
    </location>
</feature>
<dbReference type="EMBL" id="BDGG01000002">
    <property type="protein sequence ID" value="GAU93574.1"/>
    <property type="molecule type" value="Genomic_DNA"/>
</dbReference>
<proteinExistence type="inferred from homology"/>
<dbReference type="InterPro" id="IPR018609">
    <property type="entry name" value="Bud13"/>
</dbReference>
<dbReference type="InterPro" id="IPR051112">
    <property type="entry name" value="CWC26_splicing_factor"/>
</dbReference>
<feature type="region of interest" description="Disordered" evidence="3">
    <location>
        <begin position="394"/>
        <end position="425"/>
    </location>
</feature>
<comment type="caution">
    <text evidence="4">The sequence shown here is derived from an EMBL/GenBank/DDBJ whole genome shotgun (WGS) entry which is preliminary data.</text>
</comment>
<dbReference type="Proteomes" id="UP000186922">
    <property type="component" value="Unassembled WGS sequence"/>
</dbReference>